<proteinExistence type="predicted"/>
<dbReference type="RefSeq" id="XP_021838044.1">
    <property type="nucleotide sequence ID" value="XM_021982352.1"/>
</dbReference>
<reference evidence="2 3" key="2">
    <citation type="submission" date="2025-04" db="UniProtKB">
        <authorList>
            <consortium name="RefSeq"/>
        </authorList>
    </citation>
    <scope>IDENTIFICATION</scope>
    <source>
        <tissue evidence="5">Leaf</tissue>
    </source>
</reference>
<dbReference type="RefSeq" id="XP_021838042.1">
    <property type="nucleotide sequence ID" value="XM_021982350.1"/>
</dbReference>
<evidence type="ECO:0000313" key="2">
    <source>
        <dbReference type="RefSeq" id="XP_021838042.1"/>
    </source>
</evidence>
<evidence type="ECO:0000313" key="4">
    <source>
        <dbReference type="RefSeq" id="XP_021838044.1"/>
    </source>
</evidence>
<evidence type="ECO:0000313" key="5">
    <source>
        <dbReference type="RefSeq" id="XP_056688948.1"/>
    </source>
</evidence>
<evidence type="ECO:0000313" key="1">
    <source>
        <dbReference type="Proteomes" id="UP000813463"/>
    </source>
</evidence>
<accession>A0A9R0HVZ7</accession>
<dbReference type="AlphaFoldDB" id="A0A9R0HVZ7"/>
<evidence type="ECO:0000313" key="3">
    <source>
        <dbReference type="RefSeq" id="XP_021838043.1"/>
    </source>
</evidence>
<organism evidence="1 2">
    <name type="scientific">Spinacia oleracea</name>
    <name type="common">Spinach</name>
    <dbReference type="NCBI Taxonomy" id="3562"/>
    <lineage>
        <taxon>Eukaryota</taxon>
        <taxon>Viridiplantae</taxon>
        <taxon>Streptophyta</taxon>
        <taxon>Embryophyta</taxon>
        <taxon>Tracheophyta</taxon>
        <taxon>Spermatophyta</taxon>
        <taxon>Magnoliopsida</taxon>
        <taxon>eudicotyledons</taxon>
        <taxon>Gunneridae</taxon>
        <taxon>Pentapetalae</taxon>
        <taxon>Caryophyllales</taxon>
        <taxon>Chenopodiaceae</taxon>
        <taxon>Chenopodioideae</taxon>
        <taxon>Anserineae</taxon>
        <taxon>Spinacia</taxon>
    </lineage>
</organism>
<dbReference type="Proteomes" id="UP000813463">
    <property type="component" value="Chromosome 6"/>
</dbReference>
<reference evidence="1" key="1">
    <citation type="journal article" date="2021" name="Nat. Commun.">
        <title>Genomic analyses provide insights into spinach domestication and the genetic basis of agronomic traits.</title>
        <authorList>
            <person name="Cai X."/>
            <person name="Sun X."/>
            <person name="Xu C."/>
            <person name="Sun H."/>
            <person name="Wang X."/>
            <person name="Ge C."/>
            <person name="Zhang Z."/>
            <person name="Wang Q."/>
            <person name="Fei Z."/>
            <person name="Jiao C."/>
            <person name="Wang Q."/>
        </authorList>
    </citation>
    <scope>NUCLEOTIDE SEQUENCE [LARGE SCALE GENOMIC DNA]</scope>
    <source>
        <strain evidence="1">cv. Varoflay</strain>
    </source>
</reference>
<sequence>MGDESELGDKIGTFILPLLKNIEESFDFMISKSRLKIILSGFPNADLLCILLDSGYLKITNVDERKNVLQELRETVWEWYADKVSIVLFKSGDMCSIDGYGIIQCIVDNDPKIDEEYCHRVDELLLEGGSKLFLCLRKLDDLTILLSRFERGYMMTITSIGIDNLFLVIFEKLSPMLADWRFLIDHSQLESQSFLDLQMLCVQENKRRKDMRELIVTSDAIKAGILKFAKYATGEIVIPSDMVDLEELQVVKIDRHLKFALSTDNNKYMISIYDLMKLLSVKQFCTILLLDNTVTDSAAREITSHPQHYISLVKANTCRLVVIRQCEPAKYLNTKANVMLDLGDVCSKLSPNGNQVNTHWKWLDQKTFNDIQITLAYEMRRRHAFDASLMESSPSAH</sequence>
<dbReference type="KEGG" id="soe:110777763"/>
<dbReference type="RefSeq" id="XP_056688948.1">
    <property type="nucleotide sequence ID" value="XM_056832970.1"/>
</dbReference>
<dbReference type="RefSeq" id="XP_021838043.1">
    <property type="nucleotide sequence ID" value="XM_021982351.1"/>
</dbReference>
<name>A0A9R0HVZ7_SPIOL</name>
<gene>
    <name evidence="2 3 4 5" type="primary">LOC110777763</name>
</gene>
<keyword evidence="1" id="KW-1185">Reference proteome</keyword>
<protein>
    <submittedName>
        <fullName evidence="2 3">Uncharacterized protein LOC110777763</fullName>
    </submittedName>
    <submittedName>
        <fullName evidence="5">Uncharacterized protein isoform X1</fullName>
    </submittedName>
</protein>
<dbReference type="GeneID" id="110777763"/>